<keyword evidence="1" id="KW-0677">Repeat</keyword>
<evidence type="ECO:0000256" key="2">
    <source>
        <dbReference type="SAM" id="MobiDB-lite"/>
    </source>
</evidence>
<dbReference type="AlphaFoldDB" id="A0AAD7MNJ7"/>
<evidence type="ECO:0000313" key="4">
    <source>
        <dbReference type="EMBL" id="KAJ7725623.1"/>
    </source>
</evidence>
<comment type="caution">
    <text evidence="4">The sequence shown here is derived from an EMBL/GenBank/DDBJ whole genome shotgun (WGS) entry which is preliminary data.</text>
</comment>
<accession>A0AAD7MNJ7</accession>
<name>A0AAD7MNJ7_9AGAR</name>
<dbReference type="SUPFAM" id="SSF52540">
    <property type="entry name" value="P-loop containing nucleoside triphosphate hydrolases"/>
    <property type="match status" value="1"/>
</dbReference>
<dbReference type="Proteomes" id="UP001215280">
    <property type="component" value="Unassembled WGS sequence"/>
</dbReference>
<dbReference type="InterPro" id="IPR027417">
    <property type="entry name" value="P-loop_NTPase"/>
</dbReference>
<feature type="region of interest" description="Disordered" evidence="2">
    <location>
        <begin position="1"/>
        <end position="21"/>
    </location>
</feature>
<protein>
    <recommendedName>
        <fullName evidence="3">Nephrocystin 3-like N-terminal domain-containing protein</fullName>
    </recommendedName>
</protein>
<sequence length="591" mass="65111">MLMNKRPSTRSRFDPVDRHSKRTSISKHIQFHIDTVTTFPPVICTSKALRAYVHVRASDRKDRLKTGMNEPHTNPASWKEDLDPVVLKDTSRITFELKHRPARWRPGSSHLAITETYSVGELLGMQQNRGKTHIVLPLCALGSKSGPRVKIGDLRMSIAVLSSLEAATFFVDRARRGAHEFQAKSTTLSSRHATIYGSGYDVVLKPICGILDIVGPFIALSPEPICSAVVGIVHGTAKSLKEQIEQDTDVMSLVKKIHEIYSTVESATGLHTQRPTVSFEEALRELVTTIGDCTQFMLEFFKYSLLGRVARTPQQAKRLASLQARLDKSHEDVHRGVVLIAATSSTNNAHGVAIFNARRTLYARAEIGPNELPRCRGGELAAPLAYIKSWATSPLTDGKNVFWLHGPAGCGKSKVVATFFDHSLDHCIGGNLFFEKNNKDPAFAIQTLAAQLGLQFLSTHEALSSAITGSMRPNLKIMSRSLEAQFEALILQPLLAHVPDSPLVFLVDGIEWCGYDQDTGTTCSKQQEVLSKVLRVLVEGSARFPPHVRLLISSRENGSVRELFEGCPRVAELEMEAAVDPKSLGGWRDGI</sequence>
<evidence type="ECO:0000313" key="5">
    <source>
        <dbReference type="Proteomes" id="UP001215280"/>
    </source>
</evidence>
<organism evidence="4 5">
    <name type="scientific">Mycena maculata</name>
    <dbReference type="NCBI Taxonomy" id="230809"/>
    <lineage>
        <taxon>Eukaryota</taxon>
        <taxon>Fungi</taxon>
        <taxon>Dikarya</taxon>
        <taxon>Basidiomycota</taxon>
        <taxon>Agaricomycotina</taxon>
        <taxon>Agaricomycetes</taxon>
        <taxon>Agaricomycetidae</taxon>
        <taxon>Agaricales</taxon>
        <taxon>Marasmiineae</taxon>
        <taxon>Mycenaceae</taxon>
        <taxon>Mycena</taxon>
    </lineage>
</organism>
<reference evidence="4" key="1">
    <citation type="submission" date="2023-03" db="EMBL/GenBank/DDBJ databases">
        <title>Massive genome expansion in bonnet fungi (Mycena s.s.) driven by repeated elements and novel gene families across ecological guilds.</title>
        <authorList>
            <consortium name="Lawrence Berkeley National Laboratory"/>
            <person name="Harder C.B."/>
            <person name="Miyauchi S."/>
            <person name="Viragh M."/>
            <person name="Kuo A."/>
            <person name="Thoen E."/>
            <person name="Andreopoulos B."/>
            <person name="Lu D."/>
            <person name="Skrede I."/>
            <person name="Drula E."/>
            <person name="Henrissat B."/>
            <person name="Morin E."/>
            <person name="Kohler A."/>
            <person name="Barry K."/>
            <person name="LaButti K."/>
            <person name="Morin E."/>
            <person name="Salamov A."/>
            <person name="Lipzen A."/>
            <person name="Mereny Z."/>
            <person name="Hegedus B."/>
            <person name="Baldrian P."/>
            <person name="Stursova M."/>
            <person name="Weitz H."/>
            <person name="Taylor A."/>
            <person name="Grigoriev I.V."/>
            <person name="Nagy L.G."/>
            <person name="Martin F."/>
            <person name="Kauserud H."/>
        </authorList>
    </citation>
    <scope>NUCLEOTIDE SEQUENCE</scope>
    <source>
        <strain evidence="4">CBHHK188m</strain>
    </source>
</reference>
<proteinExistence type="predicted"/>
<evidence type="ECO:0000256" key="1">
    <source>
        <dbReference type="ARBA" id="ARBA00022737"/>
    </source>
</evidence>
<dbReference type="EMBL" id="JARJLG010000226">
    <property type="protein sequence ID" value="KAJ7725623.1"/>
    <property type="molecule type" value="Genomic_DNA"/>
</dbReference>
<keyword evidence="5" id="KW-1185">Reference proteome</keyword>
<feature type="domain" description="Nephrocystin 3-like N-terminal" evidence="3">
    <location>
        <begin position="388"/>
        <end position="555"/>
    </location>
</feature>
<dbReference type="Pfam" id="PF24883">
    <property type="entry name" value="NPHP3_N"/>
    <property type="match status" value="1"/>
</dbReference>
<evidence type="ECO:0000259" key="3">
    <source>
        <dbReference type="Pfam" id="PF24883"/>
    </source>
</evidence>
<dbReference type="InterPro" id="IPR056884">
    <property type="entry name" value="NPHP3-like_N"/>
</dbReference>
<gene>
    <name evidence="4" type="ORF">DFH07DRAFT_853773</name>
</gene>